<feature type="region of interest" description="Disordered" evidence="1">
    <location>
        <begin position="78"/>
        <end position="98"/>
    </location>
</feature>
<accession>A0A9N8PCH3</accession>
<evidence type="ECO:0000256" key="1">
    <source>
        <dbReference type="SAM" id="MobiDB-lite"/>
    </source>
</evidence>
<proteinExistence type="predicted"/>
<organism evidence="2 3">
    <name type="scientific">Aureobasidium mustum</name>
    <dbReference type="NCBI Taxonomy" id="2773714"/>
    <lineage>
        <taxon>Eukaryota</taxon>
        <taxon>Fungi</taxon>
        <taxon>Dikarya</taxon>
        <taxon>Ascomycota</taxon>
        <taxon>Pezizomycotina</taxon>
        <taxon>Dothideomycetes</taxon>
        <taxon>Dothideomycetidae</taxon>
        <taxon>Dothideales</taxon>
        <taxon>Saccotheciaceae</taxon>
        <taxon>Aureobasidium</taxon>
    </lineage>
</organism>
<evidence type="ECO:0000313" key="2">
    <source>
        <dbReference type="EMBL" id="CAD0090225.1"/>
    </source>
</evidence>
<dbReference type="Proteomes" id="UP000714618">
    <property type="component" value="Unassembled WGS sequence"/>
</dbReference>
<comment type="caution">
    <text evidence="2">The sequence shown here is derived from an EMBL/GenBank/DDBJ whole genome shotgun (WGS) entry which is preliminary data.</text>
</comment>
<sequence length="134" mass="15072">MGLLRFDSLHNATKKVLYPDVVAAILQNQFCIATKALGMLIRFEEPTQFAMPSDVPNKGSHSDEEWVSVETGGLDDSWVEVNKDVPNDTGRGSSDIPGGISRPCIARIVLRIVKESYDEEDKEEFNWRMENTKK</sequence>
<keyword evidence="3" id="KW-1185">Reference proteome</keyword>
<dbReference type="AlphaFoldDB" id="A0A9N8PCH3"/>
<name>A0A9N8PCH3_9PEZI</name>
<reference evidence="2" key="1">
    <citation type="submission" date="2020-06" db="EMBL/GenBank/DDBJ databases">
        <authorList>
            <person name="Onetto C."/>
        </authorList>
    </citation>
    <scope>NUCLEOTIDE SEQUENCE</scope>
</reference>
<gene>
    <name evidence="2" type="ORF">AWRI4233_LOCUS2581</name>
</gene>
<protein>
    <submittedName>
        <fullName evidence="2">Uncharacterized protein</fullName>
    </submittedName>
</protein>
<dbReference type="OrthoDB" id="3837665at2759"/>
<evidence type="ECO:0000313" key="3">
    <source>
        <dbReference type="Proteomes" id="UP000714618"/>
    </source>
</evidence>
<dbReference type="EMBL" id="CAIJEO010000004">
    <property type="protein sequence ID" value="CAD0090225.1"/>
    <property type="molecule type" value="Genomic_DNA"/>
</dbReference>